<dbReference type="RefSeq" id="WP_035327522.1">
    <property type="nucleotide sequence ID" value="NZ_APVL01000002.1"/>
</dbReference>
<evidence type="ECO:0000313" key="1">
    <source>
        <dbReference type="EMBL" id="EWG12729.1"/>
    </source>
</evidence>
<dbReference type="eggNOG" id="ENOG5033BJQ">
    <property type="taxonomic scope" value="Bacteria"/>
</dbReference>
<sequence>MGISEAEWKDRIENRSDITRILTHLTRPDKSIDISKLDFAEINLKAVDNLIKILKDEVINGSDNTGFINGKTKAVCFQDAPLYGLIQNIEYELSRRITNPQEPLRYCGVGLSFMKQFIYKKQGRPVIYDNRDTAKHYLKPSEYWRIVSYDLSAKDNYIDWTHEREWRVPGSLKFKSTNAHVILYNAQCYKYFLNHCPKNILENIGGITTLRTLTF</sequence>
<comment type="caution">
    <text evidence="1">The sequence shown here is derived from an EMBL/GenBank/DDBJ whole genome shotgun (WGS) entry which is preliminary data.</text>
</comment>
<evidence type="ECO:0008006" key="3">
    <source>
        <dbReference type="Google" id="ProtNLM"/>
    </source>
</evidence>
<dbReference type="PATRIC" id="fig|1307436.3.peg.927"/>
<evidence type="ECO:0000313" key="2">
    <source>
        <dbReference type="Proteomes" id="UP000019270"/>
    </source>
</evidence>
<reference evidence="1 2" key="2">
    <citation type="journal article" date="2016" name="Sci. Rep.">
        <title>A novel serine protease, Sep1, from Bacillus firmus DS-1 has nematicidal activity and degrades multiple intestinal-associated nematode proteins.</title>
        <authorList>
            <person name="Geng C."/>
            <person name="Nie X."/>
            <person name="Tang Z."/>
            <person name="Zhang Y."/>
            <person name="Lin J."/>
            <person name="Sun M."/>
            <person name="Peng D."/>
        </authorList>
    </citation>
    <scope>NUCLEOTIDE SEQUENCE [LARGE SCALE GENOMIC DNA]</scope>
    <source>
        <strain evidence="1 2">DS1</strain>
    </source>
</reference>
<gene>
    <name evidence="1" type="ORF">PBF_04300</name>
</gene>
<organism evidence="1 2">
    <name type="scientific">Cytobacillus firmus DS1</name>
    <dbReference type="NCBI Taxonomy" id="1307436"/>
    <lineage>
        <taxon>Bacteria</taxon>
        <taxon>Bacillati</taxon>
        <taxon>Bacillota</taxon>
        <taxon>Bacilli</taxon>
        <taxon>Bacillales</taxon>
        <taxon>Bacillaceae</taxon>
        <taxon>Cytobacillus</taxon>
    </lineage>
</organism>
<dbReference type="Proteomes" id="UP000019270">
    <property type="component" value="Unassembled WGS sequence"/>
</dbReference>
<name>W7LKS8_CYTFI</name>
<reference evidence="2" key="1">
    <citation type="submission" date="2013-03" db="EMBL/GenBank/DDBJ databases">
        <title>Draft genome sequence of Bacillus firmus DS1.</title>
        <authorList>
            <person name="Peng D."/>
            <person name="Zhu L."/>
            <person name="Sun M."/>
        </authorList>
    </citation>
    <scope>NUCLEOTIDE SEQUENCE [LARGE SCALE GENOMIC DNA]</scope>
    <source>
        <strain evidence="2">DS1</strain>
    </source>
</reference>
<accession>W7LKS8</accession>
<dbReference type="AlphaFoldDB" id="W7LKS8"/>
<protein>
    <recommendedName>
        <fullName evidence="3">DUF2971 domain-containing protein</fullName>
    </recommendedName>
</protein>
<dbReference type="OrthoDB" id="2451827at2"/>
<dbReference type="EMBL" id="APVL01000002">
    <property type="protein sequence ID" value="EWG12729.1"/>
    <property type="molecule type" value="Genomic_DNA"/>
</dbReference>
<proteinExistence type="predicted"/>